<evidence type="ECO:0000256" key="5">
    <source>
        <dbReference type="ARBA" id="ARBA00022898"/>
    </source>
</evidence>
<dbReference type="InterPro" id="IPR015421">
    <property type="entry name" value="PyrdxlP-dep_Trfase_major"/>
</dbReference>
<dbReference type="OrthoDB" id="65434at2759"/>
<evidence type="ECO:0000256" key="6">
    <source>
        <dbReference type="ARBA" id="ARBA00048528"/>
    </source>
</evidence>
<dbReference type="GO" id="GO:0046512">
    <property type="term" value="P:sphingosine biosynthetic process"/>
    <property type="evidence" value="ECO:0007669"/>
    <property type="project" value="TreeGrafter"/>
</dbReference>
<dbReference type="InterPro" id="IPR001917">
    <property type="entry name" value="Aminotrans_II_pyridoxalP_BS"/>
</dbReference>
<evidence type="ECO:0000313" key="11">
    <source>
        <dbReference type="Proteomes" id="UP000612746"/>
    </source>
</evidence>
<dbReference type="EC" id="2.3.1.50" evidence="3"/>
<dbReference type="SUPFAM" id="SSF53383">
    <property type="entry name" value="PLP-dependent transferases"/>
    <property type="match status" value="1"/>
</dbReference>
<dbReference type="Gene3D" id="3.40.640.10">
    <property type="entry name" value="Type I PLP-dependent aspartate aminotransferase-like (Major domain)"/>
    <property type="match status" value="1"/>
</dbReference>
<evidence type="ECO:0000259" key="9">
    <source>
        <dbReference type="Pfam" id="PF00155"/>
    </source>
</evidence>
<dbReference type="InterPro" id="IPR015422">
    <property type="entry name" value="PyrdxlP-dep_Trfase_small"/>
</dbReference>
<feature type="region of interest" description="Disordered" evidence="8">
    <location>
        <begin position="1"/>
        <end position="30"/>
    </location>
</feature>
<reference evidence="10" key="1">
    <citation type="submission" date="2020-12" db="EMBL/GenBank/DDBJ databases">
        <title>Metabolic potential, ecology and presence of endohyphal bacteria is reflected in genomic diversity of Mucoromycotina.</title>
        <authorList>
            <person name="Muszewska A."/>
            <person name="Okrasinska A."/>
            <person name="Steczkiewicz K."/>
            <person name="Drgas O."/>
            <person name="Orlowska M."/>
            <person name="Perlinska-Lenart U."/>
            <person name="Aleksandrzak-Piekarczyk T."/>
            <person name="Szatraj K."/>
            <person name="Zielenkiewicz U."/>
            <person name="Pilsyk S."/>
            <person name="Malc E."/>
            <person name="Mieczkowski P."/>
            <person name="Kruszewska J.S."/>
            <person name="Biernat P."/>
            <person name="Pawlowska J."/>
        </authorList>
    </citation>
    <scope>NUCLEOTIDE SEQUENCE</scope>
    <source>
        <strain evidence="10">WA0000051536</strain>
    </source>
</reference>
<evidence type="ECO:0000256" key="2">
    <source>
        <dbReference type="ARBA" id="ARBA00008392"/>
    </source>
</evidence>
<dbReference type="Proteomes" id="UP000612746">
    <property type="component" value="Unassembled WGS sequence"/>
</dbReference>
<dbReference type="Gene3D" id="3.90.1150.10">
    <property type="entry name" value="Aspartate Aminotransferase, domain 1"/>
    <property type="match status" value="1"/>
</dbReference>
<keyword evidence="4" id="KW-0808">Transferase</keyword>
<dbReference type="AlphaFoldDB" id="A0A8H7UCN3"/>
<comment type="caution">
    <text evidence="10">The sequence shown here is derived from an EMBL/GenBank/DDBJ whole genome shotgun (WGS) entry which is preliminary data.</text>
</comment>
<accession>A0A8H7UCN3</accession>
<dbReference type="EMBL" id="JAEPRA010000013">
    <property type="protein sequence ID" value="KAG2176677.1"/>
    <property type="molecule type" value="Genomic_DNA"/>
</dbReference>
<proteinExistence type="inferred from homology"/>
<dbReference type="GO" id="GO:0017059">
    <property type="term" value="C:serine palmitoyltransferase complex"/>
    <property type="evidence" value="ECO:0007669"/>
    <property type="project" value="TreeGrafter"/>
</dbReference>
<evidence type="ECO:0000313" key="10">
    <source>
        <dbReference type="EMBL" id="KAG2176677.1"/>
    </source>
</evidence>
<feature type="compositionally biased region" description="Polar residues" evidence="8">
    <location>
        <begin position="1"/>
        <end position="11"/>
    </location>
</feature>
<dbReference type="CDD" id="cd06454">
    <property type="entry name" value="KBL_like"/>
    <property type="match status" value="1"/>
</dbReference>
<organism evidence="10 11">
    <name type="scientific">Umbelopsis vinacea</name>
    <dbReference type="NCBI Taxonomy" id="44442"/>
    <lineage>
        <taxon>Eukaryota</taxon>
        <taxon>Fungi</taxon>
        <taxon>Fungi incertae sedis</taxon>
        <taxon>Mucoromycota</taxon>
        <taxon>Mucoromycotina</taxon>
        <taxon>Umbelopsidomycetes</taxon>
        <taxon>Umbelopsidales</taxon>
        <taxon>Umbelopsidaceae</taxon>
        <taxon>Umbelopsis</taxon>
    </lineage>
</organism>
<comment type="cofactor">
    <cofactor evidence="1 7">
        <name>pyridoxal 5'-phosphate</name>
        <dbReference type="ChEBI" id="CHEBI:597326"/>
    </cofactor>
</comment>
<sequence length="624" mass="68363">MTTIESNSPSSKLAVPSANGSDGKATGGRARAFSLSTIMAGRARRSYSVSSAYPPNSNPSLYLSPPRSSGDHTFSINADIPLPYPPGSSSLSDVTKLQQFSSLSVSVAQRRNSTAALRRKYEDLEQKLEATPLWVLVSTYLNYLILILYGHLRDILGKVFKRDEYAHLRTHDGYAPLVSDFDSFYTRRLYMRIRETDFVNSKNSMASSDCWNRPITGVASRTVKLLDRTSDDFNKTFSLSGTTTEAVNFASYNYLGFAQSVGECADAVEETVKTLGACSSSPRSEAGGSSLHRQLEGKVAQFVGKPAAIVVSMGFATNSTTIPTLVRKGCLIISDELNHSSIIFGARLSGASIRVFKHNNMDSLKLLLQEVISQGQPRTHRPWKKIMVIVEGLYSMEGSIVNLPALVQLRKQFGFYLYVDEAHSIGALGERGGGVCDFYGISPSHVDILMGTFTKSFGAAGGYIAATKDIIDYLRLKNHSFAYAESITPPVAQQILTSITIIRGDDGTNEGRKRIQQLADNSIYFAARLREMGFIVYGDEGSPVIPLLVFNPAKIPAFSRELLQRKIAICVVGYPATPIITARARFCVSASHTRKDLDYALEHISEIGDTLMLKVSRAARKKLE</sequence>
<protein>
    <recommendedName>
        <fullName evidence="3">serine C-palmitoyltransferase</fullName>
        <ecNumber evidence="3">2.3.1.50</ecNumber>
    </recommendedName>
</protein>
<dbReference type="InterPro" id="IPR050087">
    <property type="entry name" value="AON_synthase_class-II"/>
</dbReference>
<evidence type="ECO:0000256" key="1">
    <source>
        <dbReference type="ARBA" id="ARBA00001933"/>
    </source>
</evidence>
<gene>
    <name evidence="10" type="ORF">INT44_007341</name>
</gene>
<dbReference type="PANTHER" id="PTHR13693">
    <property type="entry name" value="CLASS II AMINOTRANSFERASE/8-AMINO-7-OXONONANOATE SYNTHASE"/>
    <property type="match status" value="1"/>
</dbReference>
<dbReference type="PROSITE" id="PS00599">
    <property type="entry name" value="AA_TRANSFER_CLASS_2"/>
    <property type="match status" value="1"/>
</dbReference>
<dbReference type="GO" id="GO:0030170">
    <property type="term" value="F:pyridoxal phosphate binding"/>
    <property type="evidence" value="ECO:0007669"/>
    <property type="project" value="InterPro"/>
</dbReference>
<keyword evidence="5 7" id="KW-0663">Pyridoxal phosphate</keyword>
<keyword evidence="11" id="KW-1185">Reference proteome</keyword>
<dbReference type="GO" id="GO:0016020">
    <property type="term" value="C:membrane"/>
    <property type="evidence" value="ECO:0007669"/>
    <property type="project" value="GOC"/>
</dbReference>
<dbReference type="GO" id="GO:0004758">
    <property type="term" value="F:serine C-palmitoyltransferase activity"/>
    <property type="evidence" value="ECO:0007669"/>
    <property type="project" value="UniProtKB-EC"/>
</dbReference>
<evidence type="ECO:0000256" key="4">
    <source>
        <dbReference type="ARBA" id="ARBA00022679"/>
    </source>
</evidence>
<dbReference type="PANTHER" id="PTHR13693:SF3">
    <property type="entry name" value="LD36009P"/>
    <property type="match status" value="1"/>
</dbReference>
<comment type="similarity">
    <text evidence="2 7">Belongs to the class-II pyridoxal-phosphate-dependent aminotransferase family.</text>
</comment>
<evidence type="ECO:0000256" key="7">
    <source>
        <dbReference type="RuleBase" id="RU003693"/>
    </source>
</evidence>
<dbReference type="InterPro" id="IPR004839">
    <property type="entry name" value="Aminotransferase_I/II_large"/>
</dbReference>
<name>A0A8H7UCN3_9FUNG</name>
<dbReference type="GO" id="GO:0046513">
    <property type="term" value="P:ceramide biosynthetic process"/>
    <property type="evidence" value="ECO:0007669"/>
    <property type="project" value="TreeGrafter"/>
</dbReference>
<dbReference type="InterPro" id="IPR015424">
    <property type="entry name" value="PyrdxlP-dep_Trfase"/>
</dbReference>
<dbReference type="Pfam" id="PF00155">
    <property type="entry name" value="Aminotran_1_2"/>
    <property type="match status" value="1"/>
</dbReference>
<feature type="domain" description="Aminotransferase class I/classII large" evidence="9">
    <location>
        <begin position="245"/>
        <end position="604"/>
    </location>
</feature>
<evidence type="ECO:0000256" key="8">
    <source>
        <dbReference type="SAM" id="MobiDB-lite"/>
    </source>
</evidence>
<evidence type="ECO:0000256" key="3">
    <source>
        <dbReference type="ARBA" id="ARBA00013220"/>
    </source>
</evidence>
<comment type="catalytic activity">
    <reaction evidence="6">
        <text>L-serine + hexadecanoyl-CoA + H(+) = 3-oxosphinganine + CO2 + CoA</text>
        <dbReference type="Rhea" id="RHEA:14761"/>
        <dbReference type="ChEBI" id="CHEBI:15378"/>
        <dbReference type="ChEBI" id="CHEBI:16526"/>
        <dbReference type="ChEBI" id="CHEBI:33384"/>
        <dbReference type="ChEBI" id="CHEBI:57287"/>
        <dbReference type="ChEBI" id="CHEBI:57379"/>
        <dbReference type="ChEBI" id="CHEBI:58299"/>
        <dbReference type="EC" id="2.3.1.50"/>
    </reaction>
</comment>